<comment type="caution">
    <text evidence="3">The sequence shown here is derived from an EMBL/GenBank/DDBJ whole genome shotgun (WGS) entry which is preliminary data.</text>
</comment>
<accession>A0A921IMH7</accession>
<dbReference type="InterPro" id="IPR011089">
    <property type="entry name" value="GmrSD_C"/>
</dbReference>
<dbReference type="EMBL" id="DYVF01000013">
    <property type="protein sequence ID" value="HJG30065.1"/>
    <property type="molecule type" value="Genomic_DNA"/>
</dbReference>
<reference evidence="3" key="2">
    <citation type="submission" date="2021-09" db="EMBL/GenBank/DDBJ databases">
        <authorList>
            <person name="Gilroy R."/>
        </authorList>
    </citation>
    <scope>NUCLEOTIDE SEQUENCE</scope>
    <source>
        <strain evidence="3">ChiGjej2B2-7701</strain>
    </source>
</reference>
<dbReference type="AlphaFoldDB" id="A0A921IMH7"/>
<evidence type="ECO:0000259" key="2">
    <source>
        <dbReference type="Pfam" id="PF07510"/>
    </source>
</evidence>
<evidence type="ECO:0000259" key="1">
    <source>
        <dbReference type="Pfam" id="PF03235"/>
    </source>
</evidence>
<dbReference type="PANTHER" id="PTHR35149">
    <property type="entry name" value="SLL5132 PROTEIN"/>
    <property type="match status" value="1"/>
</dbReference>
<dbReference type="Pfam" id="PF03235">
    <property type="entry name" value="GmrSD_N"/>
    <property type="match status" value="1"/>
</dbReference>
<organism evidence="3 4">
    <name type="scientific">Collinsella ihumii</name>
    <dbReference type="NCBI Taxonomy" id="1720204"/>
    <lineage>
        <taxon>Bacteria</taxon>
        <taxon>Bacillati</taxon>
        <taxon>Actinomycetota</taxon>
        <taxon>Coriobacteriia</taxon>
        <taxon>Coriobacteriales</taxon>
        <taxon>Coriobacteriaceae</taxon>
        <taxon>Collinsella</taxon>
    </lineage>
</organism>
<evidence type="ECO:0000313" key="4">
    <source>
        <dbReference type="Proteomes" id="UP000746751"/>
    </source>
</evidence>
<dbReference type="InterPro" id="IPR004919">
    <property type="entry name" value="GmrSD_N"/>
</dbReference>
<reference evidence="3" key="1">
    <citation type="journal article" date="2021" name="PeerJ">
        <title>Extensive microbial diversity within the chicken gut microbiome revealed by metagenomics and culture.</title>
        <authorList>
            <person name="Gilroy R."/>
            <person name="Ravi A."/>
            <person name="Getino M."/>
            <person name="Pursley I."/>
            <person name="Horton D.L."/>
            <person name="Alikhan N.F."/>
            <person name="Baker D."/>
            <person name="Gharbi K."/>
            <person name="Hall N."/>
            <person name="Watson M."/>
            <person name="Adriaenssens E.M."/>
            <person name="Foster-Nyarko E."/>
            <person name="Jarju S."/>
            <person name="Secka A."/>
            <person name="Antonio M."/>
            <person name="Oren A."/>
            <person name="Chaudhuri R.R."/>
            <person name="La Ragione R."/>
            <person name="Hildebrand F."/>
            <person name="Pallen M.J."/>
        </authorList>
    </citation>
    <scope>NUCLEOTIDE SEQUENCE</scope>
    <source>
        <strain evidence="3">ChiGjej2B2-7701</strain>
    </source>
</reference>
<dbReference type="Proteomes" id="UP000746751">
    <property type="component" value="Unassembled WGS sequence"/>
</dbReference>
<evidence type="ECO:0000313" key="3">
    <source>
        <dbReference type="EMBL" id="HJG30065.1"/>
    </source>
</evidence>
<proteinExistence type="predicted"/>
<feature type="domain" description="GmrSD restriction endonucleases N-terminal" evidence="1">
    <location>
        <begin position="11"/>
        <end position="238"/>
    </location>
</feature>
<gene>
    <name evidence="3" type="ORF">K8U80_01575</name>
</gene>
<name>A0A921IMH7_9ACTN</name>
<protein>
    <submittedName>
        <fullName evidence="3">DUF262 domain-containing protein</fullName>
    </submittedName>
</protein>
<dbReference type="Pfam" id="PF07510">
    <property type="entry name" value="GmrSD_C"/>
    <property type="match status" value="1"/>
</dbReference>
<dbReference type="PANTHER" id="PTHR35149:SF2">
    <property type="entry name" value="DUF262 DOMAIN-CONTAINING PROTEIN"/>
    <property type="match status" value="1"/>
</dbReference>
<feature type="domain" description="GmrSD restriction endonucleases C-terminal" evidence="2">
    <location>
        <begin position="462"/>
        <end position="563"/>
    </location>
</feature>
<sequence length="584" mass="67995">MSKLNIDQKTIRELLTDKHADFLIPDYQRPYAWGEDECATLWDDLFAFAVPNDDFEQFDSSSDEYFLGPIVTFKNDDGKLEIIDGQQRLTTIMLLLRAFYDKFANMKDKQSIKTRATIAGCVWKTDEFDDPDMDRLKIDSEVASDGDKDEFLSILCTGKVEKGWKSAYASNFAFFQRRITELVSEWPTYTVYLATRILNNVILLPIEAESQDTALRIFSTLNDRGLPLSDADIFKSQFYKYYSDLGRKDEFIKRWKRLEGRVGKIFSPLRGTPMDELFTRYMYYERALEGNRNTTTQALRDYYGRNAYALLKREETLDNLEALAGFWSQVDAQEGFSDRVLRQLFILRYAPNGMWTYLVSVWFLAKRDGSGELDEEEFYSFLRRITGFIFGYAVERPGVNALRSPVYPEMINIVKGQDVTFSEYRFSSEDIRSRFVAYVFSNQRPITRSMLVWWAFRNPDQPLIDPDTVLEVEHIYARKRNEFEPLENKGNLEALGNKAMLEKGVNIRAADYRFEDKRKYYLGFSNGRGQSRLGTKIVELVEMARTRSDFTEEDIETRTARIIDSFVDYLGEVGLLSDFGLVLQ</sequence>